<dbReference type="RefSeq" id="WP_111335801.1">
    <property type="nucleotide sequence ID" value="NZ_CP030032.1"/>
</dbReference>
<dbReference type="Proteomes" id="UP000249799">
    <property type="component" value="Chromosome"/>
</dbReference>
<dbReference type="AlphaFoldDB" id="A0A2Z4FN67"/>
<proteinExistence type="predicted"/>
<evidence type="ECO:0000313" key="1">
    <source>
        <dbReference type="EMBL" id="AWV90382.1"/>
    </source>
</evidence>
<protein>
    <submittedName>
        <fullName evidence="1">Uncharacterized protein</fullName>
    </submittedName>
</protein>
<dbReference type="KEGG" id="bsed:DN745_14005"/>
<accession>A0A2Z4FN67</accession>
<keyword evidence="2" id="KW-1185">Reference proteome</keyword>
<reference evidence="1 2" key="1">
    <citation type="submission" date="2018-06" db="EMBL/GenBank/DDBJ databases">
        <title>Lujinxingia sediminis gen. nov. sp. nov., a new facultative anaerobic member of the class Deltaproteobacteria, and proposal of Lujinxingaceae fam. nov.</title>
        <authorList>
            <person name="Guo L.-Y."/>
            <person name="Li C.-M."/>
            <person name="Wang S."/>
            <person name="Du Z.-J."/>
        </authorList>
    </citation>
    <scope>NUCLEOTIDE SEQUENCE [LARGE SCALE GENOMIC DNA]</scope>
    <source>
        <strain evidence="1 2">FA350</strain>
    </source>
</reference>
<sequence length="86" mass="9569">MTIESHSNETQTLWDRGEFQVMIKSGSTGTVIGFCAGTPADELEIEETAMREGTEVTIEKKLLKTGRQIWTVNPVGGRDEPDVIDW</sequence>
<gene>
    <name evidence="1" type="ORF">DN745_14005</name>
</gene>
<dbReference type="OrthoDB" id="5524641at2"/>
<name>A0A2Z4FN67_9DELT</name>
<organism evidence="1 2">
    <name type="scientific">Bradymonas sediminis</name>
    <dbReference type="NCBI Taxonomy" id="1548548"/>
    <lineage>
        <taxon>Bacteria</taxon>
        <taxon>Deltaproteobacteria</taxon>
        <taxon>Bradymonadales</taxon>
        <taxon>Bradymonadaceae</taxon>
        <taxon>Bradymonas</taxon>
    </lineage>
</organism>
<evidence type="ECO:0000313" key="2">
    <source>
        <dbReference type="Proteomes" id="UP000249799"/>
    </source>
</evidence>
<dbReference type="EMBL" id="CP030032">
    <property type="protein sequence ID" value="AWV90382.1"/>
    <property type="molecule type" value="Genomic_DNA"/>
</dbReference>